<dbReference type="PANTHER" id="PTHR35492:SF1">
    <property type="entry name" value="TRANSDUCIN_WD40 REPEAT-LIKE SUPERFAMILY PROTEIN"/>
    <property type="match status" value="1"/>
</dbReference>
<evidence type="ECO:0000256" key="1">
    <source>
        <dbReference type="SAM" id="MobiDB-lite"/>
    </source>
</evidence>
<feature type="compositionally biased region" description="Low complexity" evidence="1">
    <location>
        <begin position="12"/>
        <end position="40"/>
    </location>
</feature>
<feature type="domain" description="At4g14310 8-bladed propeller" evidence="2">
    <location>
        <begin position="602"/>
        <end position="880"/>
    </location>
</feature>
<dbReference type="InParanoid" id="A0A251VQH2"/>
<reference evidence="3" key="3">
    <citation type="submission" date="2020-06" db="EMBL/GenBank/DDBJ databases">
        <title>Helianthus annuus Genome sequencing and assembly Release 2.</title>
        <authorList>
            <person name="Gouzy J."/>
            <person name="Langlade N."/>
            <person name="Munos S."/>
        </authorList>
    </citation>
    <scope>NUCLEOTIDE SEQUENCE</scope>
    <source>
        <tissue evidence="3">Leaves</tissue>
    </source>
</reference>
<dbReference type="AlphaFoldDB" id="A0A251VQH2"/>
<name>A0A251VQH2_HELAN</name>
<protein>
    <submittedName>
        <fullName evidence="4">Putative transducin/WD40 repeat-like superfamily protein</fullName>
    </submittedName>
    <submittedName>
        <fullName evidence="3">WD40/YVTN repeat-like-containing domain superfamily</fullName>
    </submittedName>
</protein>
<feature type="region of interest" description="Disordered" evidence="1">
    <location>
        <begin position="1"/>
        <end position="96"/>
    </location>
</feature>
<evidence type="ECO:0000313" key="4">
    <source>
        <dbReference type="EMBL" id="OTG37837.1"/>
    </source>
</evidence>
<organism evidence="4 5">
    <name type="scientific">Helianthus annuus</name>
    <name type="common">Common sunflower</name>
    <dbReference type="NCBI Taxonomy" id="4232"/>
    <lineage>
        <taxon>Eukaryota</taxon>
        <taxon>Viridiplantae</taxon>
        <taxon>Streptophyta</taxon>
        <taxon>Embryophyta</taxon>
        <taxon>Tracheophyta</taxon>
        <taxon>Spermatophyta</taxon>
        <taxon>Magnoliopsida</taxon>
        <taxon>eudicotyledons</taxon>
        <taxon>Gunneridae</taxon>
        <taxon>Pentapetalae</taxon>
        <taxon>asterids</taxon>
        <taxon>campanulids</taxon>
        <taxon>Asterales</taxon>
        <taxon>Asteraceae</taxon>
        <taxon>Asteroideae</taxon>
        <taxon>Heliantheae alliance</taxon>
        <taxon>Heliantheae</taxon>
        <taxon>Helianthus</taxon>
    </lineage>
</organism>
<feature type="compositionally biased region" description="Basic and acidic residues" evidence="1">
    <location>
        <begin position="108"/>
        <end position="119"/>
    </location>
</feature>
<keyword evidence="5" id="KW-1185">Reference proteome</keyword>
<proteinExistence type="predicted"/>
<dbReference type="EMBL" id="CM007890">
    <property type="protein sequence ID" value="OTG37837.1"/>
    <property type="molecule type" value="Genomic_DNA"/>
</dbReference>
<dbReference type="EMBL" id="MNCJ02000316">
    <property type="protein sequence ID" value="KAF5823121.1"/>
    <property type="molecule type" value="Genomic_DNA"/>
</dbReference>
<feature type="region of interest" description="Disordered" evidence="1">
    <location>
        <begin position="108"/>
        <end position="136"/>
    </location>
</feature>
<dbReference type="STRING" id="4232.A0A251VQH2"/>
<reference evidence="3 5" key="1">
    <citation type="journal article" date="2017" name="Nature">
        <title>The sunflower genome provides insights into oil metabolism, flowering and Asterid evolution.</title>
        <authorList>
            <person name="Badouin H."/>
            <person name="Gouzy J."/>
            <person name="Grassa C.J."/>
            <person name="Murat F."/>
            <person name="Staton S.E."/>
            <person name="Cottret L."/>
            <person name="Lelandais-Briere C."/>
            <person name="Owens G.L."/>
            <person name="Carrere S."/>
            <person name="Mayjonade B."/>
            <person name="Legrand L."/>
            <person name="Gill N."/>
            <person name="Kane N.C."/>
            <person name="Bowers J.E."/>
            <person name="Hubner S."/>
            <person name="Bellec A."/>
            <person name="Berard A."/>
            <person name="Berges H."/>
            <person name="Blanchet N."/>
            <person name="Boniface M.C."/>
            <person name="Brunel D."/>
            <person name="Catrice O."/>
            <person name="Chaidir N."/>
            <person name="Claudel C."/>
            <person name="Donnadieu C."/>
            <person name="Faraut T."/>
            <person name="Fievet G."/>
            <person name="Helmstetter N."/>
            <person name="King M."/>
            <person name="Knapp S.J."/>
            <person name="Lai Z."/>
            <person name="Le Paslier M.C."/>
            <person name="Lippi Y."/>
            <person name="Lorenzon L."/>
            <person name="Mandel J.R."/>
            <person name="Marage G."/>
            <person name="Marchand G."/>
            <person name="Marquand E."/>
            <person name="Bret-Mestries E."/>
            <person name="Morien E."/>
            <person name="Nambeesan S."/>
            <person name="Nguyen T."/>
            <person name="Pegot-Espagnet P."/>
            <person name="Pouilly N."/>
            <person name="Raftis F."/>
            <person name="Sallet E."/>
            <person name="Schiex T."/>
            <person name="Thomas J."/>
            <person name="Vandecasteele C."/>
            <person name="Vares D."/>
            <person name="Vear F."/>
            <person name="Vautrin S."/>
            <person name="Crespi M."/>
            <person name="Mangin B."/>
            <person name="Burke J.M."/>
            <person name="Salse J."/>
            <person name="Munos S."/>
            <person name="Vincourt P."/>
            <person name="Rieseberg L.H."/>
            <person name="Langlade N.B."/>
        </authorList>
    </citation>
    <scope>NUCLEOTIDE SEQUENCE [LARGE SCALE GENOMIC DNA]</scope>
    <source>
        <strain evidence="5">cv. SF193</strain>
        <tissue evidence="3">Leaves</tissue>
    </source>
</reference>
<dbReference type="Gramene" id="mRNA:HanXRQr2_Chr01g0034901">
    <property type="protein sequence ID" value="mRNA:HanXRQr2_Chr01g0034901"/>
    <property type="gene ID" value="HanXRQr2_Chr01g0034901"/>
</dbReference>
<evidence type="ECO:0000313" key="3">
    <source>
        <dbReference type="EMBL" id="KAF5823121.1"/>
    </source>
</evidence>
<dbReference type="OrthoDB" id="1907242at2759"/>
<dbReference type="PANTHER" id="PTHR35492">
    <property type="entry name" value="TRANSDUCIN/WD40 REPEAT-LIKE SUPERFAMILY PROTEIN"/>
    <property type="match status" value="1"/>
</dbReference>
<dbReference type="FunCoup" id="A0A251VQH2">
    <property type="interactions" value="849"/>
</dbReference>
<sequence length="885" mass="97112">MSSSTARRPKHTVTVSKTTTLPPPKTSKITTPSSKTTTFTGKENANVFRSTSRTRAASKPLLPPVARADKESVEPRARWSTSVSVQSRGRSSSPCEFNRINNIITSDMRKPRVSVDRNARSVSVDRPARASNVPDSRSSYNIGVKSLITSVASFEKSSELVKESKPKGPKLVKARSARVSTVSDENCSLDSVPKVSETVKLFEKKFRSKSCVGLRTGSLTECEENGIRSSFGNSSGKLSRGSGLDVSKEKKPSEDSLSAKYPSKLHGKLAFLEEKVKRIASDIKRTKEMLDLNNPGASKVMLSDIQDSVEGIEKAMGDVVSGEIVSDNLQINTTKRRSSIKESSDSRSSAKGLNTDELEARFFPHHKLLRDRSTLKAPLGSHETFNTEAVLAITKAKQRENSSAPVLSDLSSKEESKVTVRDCLEICRVEETDSTVNTKEQDSLNTYDGKGPKGNVETMLTAYETLEECDEEENKTVMIHVEEIDDSFNNQLNEIGHKNSTGGWFVSEGESVLLAHDDGSCTFYDVVNSEVKSTYEPLAEVSTNLWRDCWIVRAPGADGYSGRYVVAASAGNRTDAGFCSWDFYTKEVKSFHIDEVTNTSSTSNRQWWYKPCGPLIISTTSNQKGVRVYDIRDGEHVSKWDVQSFVLSMENSSPLQWRNRGKVVLAETGGVCLWDLGSITPEPLLSVSANGEKILALHVNNTDAELGGGVRQRVSSSEAEGNDGVFCTSDSITVLDFRHPAGIGLKIPKHNTTAHSVFSHGDSIYLGCSGSPSATKKPPSSAQIQQFSLRKQKLFTTYTLPESNTHYKAITQVWGNSNFVMGVCGSGMFVFDALKDDDSRGDHGNCQKLRETIGPDNLYCPSFDYLGSRALLISRDRPAVWKYLA</sequence>
<dbReference type="Proteomes" id="UP000215914">
    <property type="component" value="Chromosome 1"/>
</dbReference>
<feature type="compositionally biased region" description="Low complexity" evidence="1">
    <location>
        <begin position="80"/>
        <end position="93"/>
    </location>
</feature>
<reference evidence="4" key="2">
    <citation type="submission" date="2017-02" db="EMBL/GenBank/DDBJ databases">
        <title>Sunflower complete genome.</title>
        <authorList>
            <person name="Langlade N."/>
            <person name="Munos S."/>
        </authorList>
    </citation>
    <scope>NUCLEOTIDE SEQUENCE [LARGE SCALE GENOMIC DNA]</scope>
    <source>
        <tissue evidence="4">Leaves</tissue>
    </source>
</reference>
<dbReference type="SUPFAM" id="SSF50978">
    <property type="entry name" value="WD40 repeat-like"/>
    <property type="match status" value="1"/>
</dbReference>
<feature type="region of interest" description="Disordered" evidence="1">
    <location>
        <begin position="230"/>
        <end position="260"/>
    </location>
</feature>
<feature type="compositionally biased region" description="Basic and acidic residues" evidence="1">
    <location>
        <begin position="67"/>
        <end position="77"/>
    </location>
</feature>
<dbReference type="OMA" id="AKCENEE"/>
<dbReference type="InterPro" id="IPR036322">
    <property type="entry name" value="WD40_repeat_dom_sf"/>
</dbReference>
<gene>
    <name evidence="4" type="ORF">HannXRQ_Chr01g0023201</name>
    <name evidence="3" type="ORF">HanXRQr2_Chr01g0034901</name>
</gene>
<accession>A0A251VQH2</accession>
<dbReference type="InterPro" id="IPR057442">
    <property type="entry name" value="Beta-prop_At4g14310"/>
</dbReference>
<dbReference type="InterPro" id="IPR045289">
    <property type="entry name" value="At4g14310-like"/>
</dbReference>
<evidence type="ECO:0000259" key="2">
    <source>
        <dbReference type="Pfam" id="PF25465"/>
    </source>
</evidence>
<feature type="compositionally biased region" description="Polar residues" evidence="1">
    <location>
        <begin position="41"/>
        <end position="55"/>
    </location>
</feature>
<dbReference type="Pfam" id="PF25465">
    <property type="entry name" value="Beta-prop_At4g14310"/>
    <property type="match status" value="1"/>
</dbReference>
<evidence type="ECO:0000313" key="5">
    <source>
        <dbReference type="Proteomes" id="UP000215914"/>
    </source>
</evidence>